<evidence type="ECO:0000256" key="1">
    <source>
        <dbReference type="SAM" id="Phobius"/>
    </source>
</evidence>
<accession>A0A0M0G047</accession>
<dbReference type="RefSeq" id="WP_053429812.1">
    <property type="nucleotide sequence ID" value="NZ_JAMQJB010000005.1"/>
</dbReference>
<evidence type="ECO:0008006" key="4">
    <source>
        <dbReference type="Google" id="ProtNLM"/>
    </source>
</evidence>
<dbReference type="EMBL" id="LGUE01000008">
    <property type="protein sequence ID" value="KON83190.1"/>
    <property type="molecule type" value="Genomic_DNA"/>
</dbReference>
<dbReference type="PANTHER" id="PTHR41309">
    <property type="entry name" value="MEMBRANE PROTEIN-RELATED"/>
    <property type="match status" value="1"/>
</dbReference>
<keyword evidence="1" id="KW-0812">Transmembrane</keyword>
<evidence type="ECO:0000313" key="3">
    <source>
        <dbReference type="Proteomes" id="UP000037405"/>
    </source>
</evidence>
<reference evidence="3" key="1">
    <citation type="submission" date="2015-07" db="EMBL/GenBank/DDBJ databases">
        <title>Fjat-14235 jcm11544.</title>
        <authorList>
            <person name="Liu B."/>
            <person name="Wang J."/>
            <person name="Zhu Y."/>
            <person name="Liu G."/>
            <person name="Chen Q."/>
            <person name="Chen Z."/>
            <person name="Lan J."/>
            <person name="Che J."/>
            <person name="Ge C."/>
            <person name="Shi H."/>
            <person name="Pan Z."/>
            <person name="Liu X."/>
        </authorList>
    </citation>
    <scope>NUCLEOTIDE SEQUENCE [LARGE SCALE GENOMIC DNA]</scope>
    <source>
        <strain evidence="3">JCM 11544</strain>
    </source>
</reference>
<feature type="transmembrane region" description="Helical" evidence="1">
    <location>
        <begin position="76"/>
        <end position="98"/>
    </location>
</feature>
<dbReference type="PANTHER" id="PTHR41309:SF2">
    <property type="entry name" value="MEMBRANE PROTEIN"/>
    <property type="match status" value="1"/>
</dbReference>
<evidence type="ECO:0000313" key="2">
    <source>
        <dbReference type="EMBL" id="KON83190.1"/>
    </source>
</evidence>
<gene>
    <name evidence="2" type="ORF">AF331_20425</name>
</gene>
<feature type="transmembrane region" description="Helical" evidence="1">
    <location>
        <begin position="15"/>
        <end position="44"/>
    </location>
</feature>
<dbReference type="OrthoDB" id="1913432at2"/>
<proteinExistence type="predicted"/>
<keyword evidence="1" id="KW-1133">Transmembrane helix</keyword>
<organism evidence="2 3">
    <name type="scientific">Rossellomorea marisflavi</name>
    <dbReference type="NCBI Taxonomy" id="189381"/>
    <lineage>
        <taxon>Bacteria</taxon>
        <taxon>Bacillati</taxon>
        <taxon>Bacillota</taxon>
        <taxon>Bacilli</taxon>
        <taxon>Bacillales</taxon>
        <taxon>Bacillaceae</taxon>
        <taxon>Rossellomorea</taxon>
    </lineage>
</organism>
<comment type="caution">
    <text evidence="2">The sequence shown here is derived from an EMBL/GenBank/DDBJ whole genome shotgun (WGS) entry which is preliminary data.</text>
</comment>
<name>A0A0M0G047_9BACI</name>
<dbReference type="AlphaFoldDB" id="A0A0M0G047"/>
<dbReference type="PATRIC" id="fig|189381.12.peg.3624"/>
<dbReference type="STRING" id="189381.GCA_900166615_00133"/>
<sequence>MLQLIRKDFMLHRNILVILLGVLVLYLVLGAPPIWVGLVFILVLSMSTFGNDEKPTINLLLNSLPFTRKEIVSSKYLSVLIYTVAITILLFLGSLIIHGRIMEWQGIVFMTMLSLLSLSFMLPFAYRFASKYLMIASLVLFATYFAVVNVFIPNLNDIIRESVGTLVSLQSTAPYLIVCVAVLAIFALSWVLSIRIYEKKVF</sequence>
<feature type="transmembrane region" description="Helical" evidence="1">
    <location>
        <begin position="132"/>
        <end position="152"/>
    </location>
</feature>
<feature type="transmembrane region" description="Helical" evidence="1">
    <location>
        <begin position="104"/>
        <end position="125"/>
    </location>
</feature>
<feature type="transmembrane region" description="Helical" evidence="1">
    <location>
        <begin position="172"/>
        <end position="192"/>
    </location>
</feature>
<dbReference type="InterPro" id="IPR025699">
    <property type="entry name" value="ABC2_memb-like"/>
</dbReference>
<protein>
    <recommendedName>
        <fullName evidence="4">ABC-2 transporter permease</fullName>
    </recommendedName>
</protein>
<keyword evidence="1" id="KW-0472">Membrane</keyword>
<dbReference type="Pfam" id="PF13346">
    <property type="entry name" value="ABC2_membrane_5"/>
    <property type="match status" value="1"/>
</dbReference>
<keyword evidence="3" id="KW-1185">Reference proteome</keyword>
<dbReference type="Proteomes" id="UP000037405">
    <property type="component" value="Unassembled WGS sequence"/>
</dbReference>